<dbReference type="GO" id="GO:0005283">
    <property type="term" value="F:amino acid:sodium symporter activity"/>
    <property type="evidence" value="ECO:0007669"/>
    <property type="project" value="TreeGrafter"/>
</dbReference>
<feature type="transmembrane region" description="Helical" evidence="10">
    <location>
        <begin position="658"/>
        <end position="678"/>
    </location>
</feature>
<feature type="transmembrane region" description="Helical" evidence="10">
    <location>
        <begin position="793"/>
        <end position="812"/>
    </location>
</feature>
<feature type="compositionally biased region" description="Low complexity" evidence="9">
    <location>
        <begin position="557"/>
        <end position="583"/>
    </location>
</feature>
<feature type="transmembrane region" description="Helical" evidence="10">
    <location>
        <begin position="905"/>
        <end position="930"/>
    </location>
</feature>
<keyword evidence="8" id="KW-0915">Sodium</keyword>
<feature type="region of interest" description="Disordered" evidence="9">
    <location>
        <begin position="107"/>
        <end position="127"/>
    </location>
</feature>
<gene>
    <name evidence="11" type="ORF">CHIRRI_LOCUS5728</name>
</gene>
<comment type="similarity">
    <text evidence="2">Belongs to the sodium:neurotransmitter symporter (SNF) (TC 2.A.22) family.</text>
</comment>
<dbReference type="GO" id="GO:0089718">
    <property type="term" value="P:amino acid import across plasma membrane"/>
    <property type="evidence" value="ECO:0007669"/>
    <property type="project" value="TreeGrafter"/>
</dbReference>
<accession>A0A9N9RTM1</accession>
<feature type="region of interest" description="Disordered" evidence="9">
    <location>
        <begin position="530"/>
        <end position="583"/>
    </location>
</feature>
<evidence type="ECO:0000256" key="9">
    <source>
        <dbReference type="SAM" id="MobiDB-lite"/>
    </source>
</evidence>
<reference evidence="11" key="2">
    <citation type="submission" date="2022-10" db="EMBL/GenBank/DDBJ databases">
        <authorList>
            <consortium name="ENA_rothamsted_submissions"/>
            <consortium name="culmorum"/>
            <person name="King R."/>
        </authorList>
    </citation>
    <scope>NUCLEOTIDE SEQUENCE</scope>
</reference>
<evidence type="ECO:0000256" key="1">
    <source>
        <dbReference type="ARBA" id="ARBA00004141"/>
    </source>
</evidence>
<dbReference type="GO" id="GO:0046872">
    <property type="term" value="F:metal ion binding"/>
    <property type="evidence" value="ECO:0007669"/>
    <property type="project" value="UniProtKB-KW"/>
</dbReference>
<keyword evidence="12" id="KW-1185">Reference proteome</keyword>
<feature type="region of interest" description="Disordered" evidence="9">
    <location>
        <begin position="1"/>
        <end position="20"/>
    </location>
</feature>
<evidence type="ECO:0000256" key="3">
    <source>
        <dbReference type="ARBA" id="ARBA00022448"/>
    </source>
</evidence>
<feature type="transmembrane region" description="Helical" evidence="10">
    <location>
        <begin position="1057"/>
        <end position="1075"/>
    </location>
</feature>
<evidence type="ECO:0000313" key="12">
    <source>
        <dbReference type="Proteomes" id="UP001153620"/>
    </source>
</evidence>
<feature type="transmembrane region" description="Helical" evidence="10">
    <location>
        <begin position="1129"/>
        <end position="1151"/>
    </location>
</feature>
<feature type="transmembrane region" description="Helical" evidence="10">
    <location>
        <begin position="818"/>
        <end position="841"/>
    </location>
</feature>
<feature type="transmembrane region" description="Helical" evidence="10">
    <location>
        <begin position="1087"/>
        <end position="1109"/>
    </location>
</feature>
<keyword evidence="7 10" id="KW-0472">Membrane</keyword>
<feature type="region of interest" description="Disordered" evidence="9">
    <location>
        <begin position="600"/>
        <end position="626"/>
    </location>
</feature>
<feature type="transmembrane region" description="Helical" evidence="10">
    <location>
        <begin position="698"/>
        <end position="731"/>
    </location>
</feature>
<feature type="region of interest" description="Disordered" evidence="9">
    <location>
        <begin position="146"/>
        <end position="171"/>
    </location>
</feature>
<keyword evidence="4 10" id="KW-0812">Transmembrane</keyword>
<organism evidence="11 12">
    <name type="scientific">Chironomus riparius</name>
    <dbReference type="NCBI Taxonomy" id="315576"/>
    <lineage>
        <taxon>Eukaryota</taxon>
        <taxon>Metazoa</taxon>
        <taxon>Ecdysozoa</taxon>
        <taxon>Arthropoda</taxon>
        <taxon>Hexapoda</taxon>
        <taxon>Insecta</taxon>
        <taxon>Pterygota</taxon>
        <taxon>Neoptera</taxon>
        <taxon>Endopterygota</taxon>
        <taxon>Diptera</taxon>
        <taxon>Nematocera</taxon>
        <taxon>Chironomoidea</taxon>
        <taxon>Chironomidae</taxon>
        <taxon>Chironominae</taxon>
        <taxon>Chironomus</taxon>
    </lineage>
</organism>
<dbReference type="Proteomes" id="UP001153620">
    <property type="component" value="Chromosome 2"/>
</dbReference>
<feature type="transmembrane region" description="Helical" evidence="10">
    <location>
        <begin position="1186"/>
        <end position="1207"/>
    </location>
</feature>
<evidence type="ECO:0000256" key="6">
    <source>
        <dbReference type="ARBA" id="ARBA00022989"/>
    </source>
</evidence>
<keyword evidence="8" id="KW-0479">Metal-binding</keyword>
<dbReference type="GO" id="GO:0005886">
    <property type="term" value="C:plasma membrane"/>
    <property type="evidence" value="ECO:0007669"/>
    <property type="project" value="TreeGrafter"/>
</dbReference>
<protein>
    <submittedName>
        <fullName evidence="11">Uncharacterized protein</fullName>
    </submittedName>
</protein>
<feature type="compositionally biased region" description="Acidic residues" evidence="9">
    <location>
        <begin position="151"/>
        <end position="162"/>
    </location>
</feature>
<keyword evidence="5" id="KW-0769">Symport</keyword>
<dbReference type="PANTHER" id="PTHR11616:SF323">
    <property type="entry name" value="SODIUM-DEPENDENT TRANSPORTER BEDRAGGLED"/>
    <property type="match status" value="1"/>
</dbReference>
<keyword evidence="3" id="KW-0813">Transport</keyword>
<dbReference type="EMBL" id="OU895878">
    <property type="protein sequence ID" value="CAG9802823.1"/>
    <property type="molecule type" value="Genomic_DNA"/>
</dbReference>
<comment type="subcellular location">
    <subcellularLocation>
        <location evidence="1">Membrane</location>
        <topology evidence="1">Multi-pass membrane protein</topology>
    </subcellularLocation>
</comment>
<keyword evidence="6 10" id="KW-1133">Transmembrane helix</keyword>
<dbReference type="InterPro" id="IPR000175">
    <property type="entry name" value="Na/ntran_symport"/>
</dbReference>
<dbReference type="OrthoDB" id="6366319at2759"/>
<dbReference type="Pfam" id="PF00209">
    <property type="entry name" value="SNF"/>
    <property type="match status" value="1"/>
</dbReference>
<feature type="region of interest" description="Disordered" evidence="9">
    <location>
        <begin position="1250"/>
        <end position="1273"/>
    </location>
</feature>
<dbReference type="PANTHER" id="PTHR11616">
    <property type="entry name" value="SODIUM/CHLORIDE DEPENDENT TRANSPORTER"/>
    <property type="match status" value="1"/>
</dbReference>
<proteinExistence type="inferred from homology"/>
<evidence type="ECO:0000256" key="8">
    <source>
        <dbReference type="PIRSR" id="PIRSR600175-1"/>
    </source>
</evidence>
<evidence type="ECO:0000256" key="2">
    <source>
        <dbReference type="ARBA" id="ARBA00006459"/>
    </source>
</evidence>
<sequence length="1379" mass="155002">MESLIEVNRSHKSDNHGISQMSINYPHSSQLHAYDALAATKKYEKQFRRCKSCSDIEKQTKIDINMGSRVSRSQSCDNVMVNSVSFVYEPLNRKNLLVNQDIVSDNDDSDDYKLLDSSSDDESDNNEFSNVKLNISNNDDCHECPIKDSNDINDDSIDDDDNNGSYERTTNTNKSMLSINCDGQQHDNTDENSCTIITKSTNGHTLQLNVNETAPSSSSNDNCSLITKFSTLPRIKSHENNVHNENCVRRSCKVTRKRTDVLNEREIEEVRKPVKLENVNNNNDCECSTSSSSIMLNIQENNTHHDNVINEIQKSDKINESLFHCTTLPKARSRMSEPPHFRHSLRHSIDSERPRKCLSECNASGIETTVVNCDESTSGTAADSTRAVKRSRSNLSWLRKSMKKLNPFQMPQEIESPLNNTIPPSTSHDINPTNAVSSECEKENFPQENQFENGSECRTVLNNENIPQVNGATPENSNMTDIFNVVLLEQQQQGMNDSRPRQYGRRSNPVRISSLAADSLNHSAARIIAHHHQQQRPNSAPVVNRTPSQRNAHRPRQSLPSEQSSLASSRNSSPVSMVSSTGSSSIPDVINTIHDIHPRFTTTGASTNNSEDDERDQNDNSSESKSTWPYLISRPITCLFCTLGLFNISRFAIFSVHFGANFLVQFLLLSFIFGIPFLWLQIVLGHKIKGGIVTLFKITPICVGIGIALMIVHCIISLYSSVSIAWVLIYLRDSMISSDEHYLWEERFDSYRGYQNISALRLSENIADYFNGVVLQRLSGVANTPDGKMRLQLAFNVSIVWILVFVVLSRGIKSLGKIMIGMCLVCFLGLAAVCIKFLTLLNFETVQDIFPATDWQEFFANSHSWSVAAQEVFLTWGIQGVSIYAMYCKSGKNQRLNNYILRREALLIVFLTLFGLFLGGVLGSTCIIILKLNGFNYFPASFENPKNDIFLWPVHYASLPSFHHSIPSKWITRYSNVVGECSERPIFVNQQGQQIYKESGYKPLRLITEILPSTLAISSRIDPIWGTIAFLCLFLFGIGQLCVMWKSISGAIGNSTSAILLSCVTGLFLGVPLTTDNGIIIMHFLDNIFGGSWFIPILWTSYLLAIFMVRGRPYSSDLLVKELRLTETLSAFMAFSWNVLLPVGFLLLSVMEYKKSHSNELFHQRNILSLSHMSNWPLWVKQVGGLLQVSLLILLPCVALVQIYIYLSRGPKDVLERIERLFRPPLDTSDTNSLSHMPIRRICQPNLAQSNPISTTLNENNNNNNLVTDDPPKYSPPPSYGKAMGLRVAKVLRNSIRRSVRRLRRSDNTVAGTTIIPTISSNVESRPQSQPTTSRPTILGQNFNEFIRSSLRRINRSSQSTEQLVLSDISATSTNLHIV</sequence>
<evidence type="ECO:0000256" key="10">
    <source>
        <dbReference type="SAM" id="Phobius"/>
    </source>
</evidence>
<evidence type="ECO:0000256" key="7">
    <source>
        <dbReference type="ARBA" id="ARBA00023136"/>
    </source>
</evidence>
<evidence type="ECO:0000256" key="4">
    <source>
        <dbReference type="ARBA" id="ARBA00022692"/>
    </source>
</evidence>
<dbReference type="PROSITE" id="PS50267">
    <property type="entry name" value="NA_NEUROTRAN_SYMP_3"/>
    <property type="match status" value="1"/>
</dbReference>
<evidence type="ECO:0000256" key="5">
    <source>
        <dbReference type="ARBA" id="ARBA00022847"/>
    </source>
</evidence>
<dbReference type="PRINTS" id="PR00176">
    <property type="entry name" value="NANEUSMPORT"/>
</dbReference>
<feature type="transmembrane region" description="Helical" evidence="10">
    <location>
        <begin position="1024"/>
        <end position="1045"/>
    </location>
</feature>
<name>A0A9N9RTM1_9DIPT</name>
<feature type="binding site" evidence="8">
    <location>
        <position position="647"/>
    </location>
    <ligand>
        <name>Na(+)</name>
        <dbReference type="ChEBI" id="CHEBI:29101"/>
        <label>1</label>
    </ligand>
</feature>
<dbReference type="SUPFAM" id="SSF161070">
    <property type="entry name" value="SNF-like"/>
    <property type="match status" value="1"/>
</dbReference>
<feature type="compositionally biased region" description="Polar residues" evidence="9">
    <location>
        <begin position="600"/>
        <end position="609"/>
    </location>
</feature>
<dbReference type="GO" id="GO:0015179">
    <property type="term" value="F:L-amino acid transmembrane transporter activity"/>
    <property type="evidence" value="ECO:0007669"/>
    <property type="project" value="TreeGrafter"/>
</dbReference>
<reference evidence="11" key="1">
    <citation type="submission" date="2022-01" db="EMBL/GenBank/DDBJ databases">
        <authorList>
            <person name="King R."/>
        </authorList>
    </citation>
    <scope>NUCLEOTIDE SEQUENCE</scope>
</reference>
<evidence type="ECO:0000313" key="11">
    <source>
        <dbReference type="EMBL" id="CAG9802823.1"/>
    </source>
</evidence>
<dbReference type="InterPro" id="IPR037272">
    <property type="entry name" value="SNS_sf"/>
</dbReference>